<dbReference type="AlphaFoldDB" id="A0A927BID1"/>
<protein>
    <submittedName>
        <fullName evidence="2">Uncharacterized protein</fullName>
    </submittedName>
</protein>
<dbReference type="EMBL" id="JACWUS010000001">
    <property type="protein sequence ID" value="MBD2827317.1"/>
    <property type="molecule type" value="Genomic_DNA"/>
</dbReference>
<feature type="compositionally biased region" description="Basic residues" evidence="1">
    <location>
        <begin position="73"/>
        <end position="87"/>
    </location>
</feature>
<name>A0A927BID1_STRGL</name>
<comment type="caution">
    <text evidence="2">The sequence shown here is derived from an EMBL/GenBank/DDBJ whole genome shotgun (WGS) entry which is preliminary data.</text>
</comment>
<accession>A0A927BID1</accession>
<gene>
    <name evidence="2" type="ORF">ID875_00520</name>
</gene>
<feature type="compositionally biased region" description="Low complexity" evidence="1">
    <location>
        <begin position="1"/>
        <end position="17"/>
    </location>
</feature>
<evidence type="ECO:0000313" key="2">
    <source>
        <dbReference type="EMBL" id="MBD2827317.1"/>
    </source>
</evidence>
<organism evidence="2">
    <name type="scientific">Streptomyces globisporus</name>
    <dbReference type="NCBI Taxonomy" id="1908"/>
    <lineage>
        <taxon>Bacteria</taxon>
        <taxon>Bacillati</taxon>
        <taxon>Actinomycetota</taxon>
        <taxon>Actinomycetes</taxon>
        <taxon>Kitasatosporales</taxon>
        <taxon>Streptomycetaceae</taxon>
        <taxon>Streptomyces</taxon>
    </lineage>
</organism>
<evidence type="ECO:0000256" key="1">
    <source>
        <dbReference type="SAM" id="MobiDB-lite"/>
    </source>
</evidence>
<sequence length="87" mass="9157">MAPTTPAAPPTGATATTPPAPLRLIGRPGASGQQGVWRKAWLQGLNSSVLAPAPYGDASSPPRGRPRAPPPYRRPHRPRPRSPRRAA</sequence>
<proteinExistence type="predicted"/>
<feature type="region of interest" description="Disordered" evidence="1">
    <location>
        <begin position="1"/>
        <end position="33"/>
    </location>
</feature>
<reference evidence="2" key="1">
    <citation type="journal article" date="2020" name="PLoS ONE">
        <title>Isolation and characterization of Streptomyces bacteriophages and Streptomyces strains encoding biosynthetic arsenals: Streptomyces strains and phages for antibiotic discovery.</title>
        <authorList>
            <person name="Montano E.T."/>
            <person name="Nideffer J.F."/>
            <person name="Brumage L."/>
            <person name="Erb M."/>
            <person name="Derman A.I."/>
            <person name="Davis J.P."/>
            <person name="Estrada E."/>
            <person name="Fu S."/>
            <person name="Le D."/>
            <person name="Vuppala A."/>
            <person name="Tran C."/>
            <person name="Luterstein E."/>
            <person name="Lakkaraju S."/>
            <person name="Panchagnula S."/>
            <person name="Ren C."/>
            <person name="Doan J."/>
            <person name="Tran S."/>
            <person name="Soriano J."/>
            <person name="Fujita Y."/>
            <person name="Gutala P."/>
            <person name="Fujii Q."/>
            <person name="Lee M."/>
            <person name="Bui A."/>
            <person name="Villarreal C."/>
            <person name="Shing S.R."/>
            <person name="Kim S."/>
            <person name="Freeman D."/>
            <person name="Racha V."/>
            <person name="Ho A."/>
            <person name="Kumar P."/>
            <person name="Falah K."/>
            <person name="Dawson T."/>
            <person name="Enustun E."/>
            <person name="Prichard A."/>
            <person name="Gomez A."/>
            <person name="Khanna K."/>
            <person name="Trigg S."/>
            <person name="Fernandez L."/>
            <person name="Pogliano K."/>
            <person name="Pogliano J."/>
        </authorList>
    </citation>
    <scope>NUCLEOTIDE SEQUENCE</scope>
    <source>
        <strain evidence="2">QF2</strain>
    </source>
</reference>
<feature type="region of interest" description="Disordered" evidence="1">
    <location>
        <begin position="49"/>
        <end position="87"/>
    </location>
</feature>